<dbReference type="EMBL" id="KN847332">
    <property type="protein sequence ID" value="KIW48725.1"/>
    <property type="molecule type" value="Genomic_DNA"/>
</dbReference>
<sequence>MEKMRSVLRSYGELFHLSTEAKAEVLKDTTWAHGLRGIAAMMVVCSHLTLCYARGIIPPCCAPGSTTPSLFQRPLFRLVASGHSWVAIFFILMGFVNALAPLRLARSGQADKTLSKLASSSFSRIFRLVLPATVATIISWFICNMGLYSTAGLSDAFWLNNTTPLPSANWLKAVQDLLRGLSATWAFGPENPYDQPQWALIYLLQGSFMIISALFLTATMTPTWRTATLSVLIGWSLNWSWLIGDPWTGLCCFAGIILAEMSLVGGAEALSKVSHILSPSSILTGLFLMSYPGGYPDAASWSRRMHAFGVRFLPGESVDRMYGSLGGIVLVFGIIISPHARWVLSQRPLEWLGKVSFAIYLLHGMLLRTIFAWVLHLGQSLTPFVQTGEDGREFYVNRYPVPGFFQCAFATMVLAACLAVASQIWNLKLEPVFGKITTRLERVATGKSSPEVKSGEDSILPTRKD</sequence>
<dbReference type="PANTHER" id="PTHR23028">
    <property type="entry name" value="ACETYLTRANSFERASE"/>
    <property type="match status" value="1"/>
</dbReference>
<gene>
    <name evidence="3" type="ORF">PV06_01290</name>
</gene>
<evidence type="ECO:0000256" key="1">
    <source>
        <dbReference type="SAM" id="Phobius"/>
    </source>
</evidence>
<evidence type="ECO:0000313" key="4">
    <source>
        <dbReference type="Proteomes" id="UP000053342"/>
    </source>
</evidence>
<dbReference type="AlphaFoldDB" id="A0A0D2E1R3"/>
<dbReference type="GO" id="GO:0016747">
    <property type="term" value="F:acyltransferase activity, transferring groups other than amino-acyl groups"/>
    <property type="evidence" value="ECO:0007669"/>
    <property type="project" value="InterPro"/>
</dbReference>
<feature type="transmembrane region" description="Helical" evidence="1">
    <location>
        <begin position="198"/>
        <end position="216"/>
    </location>
</feature>
<feature type="transmembrane region" description="Helical" evidence="1">
    <location>
        <begin position="403"/>
        <end position="425"/>
    </location>
</feature>
<dbReference type="HOGENOM" id="CLU_005679_4_0_1"/>
<evidence type="ECO:0000313" key="3">
    <source>
        <dbReference type="EMBL" id="KIW48725.1"/>
    </source>
</evidence>
<organism evidence="3 4">
    <name type="scientific">Exophiala oligosperma</name>
    <dbReference type="NCBI Taxonomy" id="215243"/>
    <lineage>
        <taxon>Eukaryota</taxon>
        <taxon>Fungi</taxon>
        <taxon>Dikarya</taxon>
        <taxon>Ascomycota</taxon>
        <taxon>Pezizomycotina</taxon>
        <taxon>Eurotiomycetes</taxon>
        <taxon>Chaetothyriomycetidae</taxon>
        <taxon>Chaetothyriales</taxon>
        <taxon>Herpotrichiellaceae</taxon>
        <taxon>Exophiala</taxon>
    </lineage>
</organism>
<proteinExistence type="predicted"/>
<dbReference type="VEuPathDB" id="FungiDB:PV06_01290"/>
<dbReference type="OrthoDB" id="5405781at2759"/>
<evidence type="ECO:0000259" key="2">
    <source>
        <dbReference type="Pfam" id="PF01757"/>
    </source>
</evidence>
<dbReference type="PANTHER" id="PTHR23028:SF128">
    <property type="entry name" value="ACYLTRANSFERASE 3 DOMAIN-CONTAINING PROTEIN"/>
    <property type="match status" value="1"/>
</dbReference>
<keyword evidence="4" id="KW-1185">Reference proteome</keyword>
<dbReference type="RefSeq" id="XP_016268941.1">
    <property type="nucleotide sequence ID" value="XM_016401888.1"/>
</dbReference>
<reference evidence="3 4" key="1">
    <citation type="submission" date="2015-01" db="EMBL/GenBank/DDBJ databases">
        <title>The Genome Sequence of Exophiala oligosperma CBS72588.</title>
        <authorList>
            <consortium name="The Broad Institute Genomics Platform"/>
            <person name="Cuomo C."/>
            <person name="de Hoog S."/>
            <person name="Gorbushina A."/>
            <person name="Stielow B."/>
            <person name="Teixiera M."/>
            <person name="Abouelleil A."/>
            <person name="Chapman S.B."/>
            <person name="Priest M."/>
            <person name="Young S.K."/>
            <person name="Wortman J."/>
            <person name="Nusbaum C."/>
            <person name="Birren B."/>
        </authorList>
    </citation>
    <scope>NUCLEOTIDE SEQUENCE [LARGE SCALE GENOMIC DNA]</scope>
    <source>
        <strain evidence="3 4">CBS 72588</strain>
    </source>
</reference>
<keyword evidence="1" id="KW-0812">Transmembrane</keyword>
<dbReference type="Proteomes" id="UP000053342">
    <property type="component" value="Unassembled WGS sequence"/>
</dbReference>
<feature type="transmembrane region" description="Helical" evidence="1">
    <location>
        <begin position="125"/>
        <end position="148"/>
    </location>
</feature>
<keyword evidence="1" id="KW-1133">Transmembrane helix</keyword>
<feature type="transmembrane region" description="Helical" evidence="1">
    <location>
        <begin position="84"/>
        <end position="104"/>
    </location>
</feature>
<dbReference type="InterPro" id="IPR002656">
    <property type="entry name" value="Acyl_transf_3_dom"/>
</dbReference>
<dbReference type="STRING" id="215243.A0A0D2E1R3"/>
<feature type="transmembrane region" description="Helical" evidence="1">
    <location>
        <begin position="355"/>
        <end position="375"/>
    </location>
</feature>
<name>A0A0D2E1R3_9EURO</name>
<feature type="transmembrane region" description="Helical" evidence="1">
    <location>
        <begin position="247"/>
        <end position="264"/>
    </location>
</feature>
<feature type="transmembrane region" description="Helical" evidence="1">
    <location>
        <begin position="321"/>
        <end position="343"/>
    </location>
</feature>
<dbReference type="GeneID" id="27353364"/>
<feature type="domain" description="Acyltransferase 3" evidence="2">
    <location>
        <begin position="31"/>
        <end position="399"/>
    </location>
</feature>
<accession>A0A0D2E1R3</accession>
<protein>
    <recommendedName>
        <fullName evidence="2">Acyltransferase 3 domain-containing protein</fullName>
    </recommendedName>
</protein>
<dbReference type="InterPro" id="IPR050879">
    <property type="entry name" value="Acyltransferase_3"/>
</dbReference>
<dbReference type="Pfam" id="PF01757">
    <property type="entry name" value="Acyl_transf_3"/>
    <property type="match status" value="1"/>
</dbReference>
<keyword evidence="1" id="KW-0472">Membrane</keyword>